<dbReference type="EMBL" id="FLUN01000002">
    <property type="protein sequence ID" value="SBW12627.1"/>
    <property type="molecule type" value="Genomic_DNA"/>
</dbReference>
<keyword evidence="1" id="KW-0472">Membrane</keyword>
<dbReference type="AlphaFoldDB" id="A0A212KLT6"/>
<feature type="transmembrane region" description="Helical" evidence="1">
    <location>
        <begin position="39"/>
        <end position="58"/>
    </location>
</feature>
<keyword evidence="1" id="KW-0812">Transmembrane</keyword>
<evidence type="ECO:0000256" key="1">
    <source>
        <dbReference type="SAM" id="Phobius"/>
    </source>
</evidence>
<evidence type="ECO:0000313" key="2">
    <source>
        <dbReference type="EMBL" id="SBW12627.1"/>
    </source>
</evidence>
<protein>
    <submittedName>
        <fullName evidence="2">Putative PE_PGRS family protein</fullName>
    </submittedName>
</protein>
<proteinExistence type="predicted"/>
<feature type="transmembrane region" description="Helical" evidence="1">
    <location>
        <begin position="12"/>
        <end position="33"/>
    </location>
</feature>
<sequence length="249" mass="27984">MKSWIIDHARGFYWGVVLFFAFLAVGLYVAEVVSAPAGLALYLACSLGAAFLLNFSAFRKLRATIKQLDDACDPVPLLELSRSVLRQNPKSVTFGLNLGLTLILLNKKDESRTVLEPLEENRRLWKKPALTQLYCICRADVAPVEAAGDWLDRMERESAGAPNIKQVLEEQRATLALRRGETEGLEPIFLDRLERAQNLRIMVAWHFELGKLCLLQGRKGEAAEHLNYVADQGNKLHIRTEAEELLGKL</sequence>
<gene>
    <name evidence="2" type="ORF">KL86CLO1_20053</name>
</gene>
<reference evidence="2" key="1">
    <citation type="submission" date="2016-04" db="EMBL/GenBank/DDBJ databases">
        <authorList>
            <person name="Evans L.H."/>
            <person name="Alamgir A."/>
            <person name="Owens N."/>
            <person name="Weber N.D."/>
            <person name="Virtaneva K."/>
            <person name="Barbian K."/>
            <person name="Babar A."/>
            <person name="Rosenke K."/>
        </authorList>
    </citation>
    <scope>NUCLEOTIDE SEQUENCE</scope>
    <source>
        <strain evidence="2">86</strain>
    </source>
</reference>
<name>A0A212KLT6_9FIRM</name>
<keyword evidence="1" id="KW-1133">Transmembrane helix</keyword>
<organism evidence="2">
    <name type="scientific">uncultured Eubacteriales bacterium</name>
    <dbReference type="NCBI Taxonomy" id="172733"/>
    <lineage>
        <taxon>Bacteria</taxon>
        <taxon>Bacillati</taxon>
        <taxon>Bacillota</taxon>
        <taxon>Clostridia</taxon>
        <taxon>Eubacteriales</taxon>
        <taxon>environmental samples</taxon>
    </lineage>
</organism>
<accession>A0A212KLT6</accession>